<dbReference type="SUPFAM" id="SSF89069">
    <property type="entry name" value="N-terminal, cytoplasmic domain of anti-sigmaE factor RseA"/>
    <property type="match status" value="1"/>
</dbReference>
<dbReference type="Pfam" id="PF03872">
    <property type="entry name" value="RseA_N"/>
    <property type="match status" value="1"/>
</dbReference>
<dbReference type="RefSeq" id="WP_163653821.1">
    <property type="nucleotide sequence ID" value="NZ_JAAGRN010000004.1"/>
</dbReference>
<dbReference type="PANTHER" id="PTHR38104:SF1">
    <property type="entry name" value="ANTI-SIGMA-E FACTOR RSEA"/>
    <property type="match status" value="1"/>
</dbReference>
<comment type="caution">
    <text evidence="3">The sequence shown here is derived from an EMBL/GenBank/DDBJ whole genome shotgun (WGS) entry which is preliminary data.</text>
</comment>
<protein>
    <recommendedName>
        <fullName evidence="2">Anti sigma-E protein RseA N-terminal domain-containing protein</fullName>
    </recommendedName>
</protein>
<dbReference type="InterPro" id="IPR052383">
    <property type="entry name" value="Anti-sigma-E_RseA-like"/>
</dbReference>
<evidence type="ECO:0000259" key="2">
    <source>
        <dbReference type="Pfam" id="PF03872"/>
    </source>
</evidence>
<keyword evidence="1" id="KW-0812">Transmembrane</keyword>
<dbReference type="InterPro" id="IPR005572">
    <property type="entry name" value="Anti-sigma_E_RseA_N"/>
</dbReference>
<accession>A0A6B2R724</accession>
<reference evidence="3" key="1">
    <citation type="submission" date="2020-02" db="EMBL/GenBank/DDBJ databases">
        <authorList>
            <person name="Chen W.-M."/>
        </authorList>
    </citation>
    <scope>NUCLEOTIDE SEQUENCE</scope>
    <source>
        <strain evidence="3">NBD-18</strain>
    </source>
</reference>
<name>A0A6B2R724_9BURK</name>
<evidence type="ECO:0000313" key="3">
    <source>
        <dbReference type="EMBL" id="NDY83135.1"/>
    </source>
</evidence>
<dbReference type="InterPro" id="IPR036147">
    <property type="entry name" value="Anti-sigma_E_RseA_N_sf"/>
</dbReference>
<evidence type="ECO:0000256" key="1">
    <source>
        <dbReference type="SAM" id="Phobius"/>
    </source>
</evidence>
<organism evidence="3">
    <name type="scientific">Sheuella amnicola</name>
    <dbReference type="NCBI Taxonomy" id="2707330"/>
    <lineage>
        <taxon>Bacteria</taxon>
        <taxon>Pseudomonadati</taxon>
        <taxon>Pseudomonadota</taxon>
        <taxon>Betaproteobacteria</taxon>
        <taxon>Burkholderiales</taxon>
        <taxon>Alcaligenaceae</taxon>
        <taxon>Sheuella</taxon>
    </lineage>
</organism>
<dbReference type="AlphaFoldDB" id="A0A6B2R724"/>
<dbReference type="Gene3D" id="1.10.10.880">
    <property type="entry name" value="Anti sigma-E protein RseA, N-terminal domain"/>
    <property type="match status" value="1"/>
</dbReference>
<proteinExistence type="predicted"/>
<keyword evidence="1" id="KW-1133">Transmembrane helix</keyword>
<dbReference type="PANTHER" id="PTHR38104">
    <property type="match status" value="1"/>
</dbReference>
<sequence length="184" mass="19837">MQQSKQHVASPELNRDEVSITISAWMDGDEVDLASEVLSTEHGLEQWKLYHLIGDTLRTPELAVTRGETLAARVHAAVAAEPAIIAAPKPVSKIEDRPQRKAHWIRRYGLPGLAMAAAVASVIWVARPLIVPEMGNVPSQMANAPSANVMASNADMPAVRDYVSAHRSMSGPSAVRQVSFGASR</sequence>
<dbReference type="GO" id="GO:0016989">
    <property type="term" value="F:sigma factor antagonist activity"/>
    <property type="evidence" value="ECO:0007669"/>
    <property type="project" value="InterPro"/>
</dbReference>
<gene>
    <name evidence="3" type="ORF">G3I67_07815</name>
</gene>
<feature type="transmembrane region" description="Helical" evidence="1">
    <location>
        <begin position="108"/>
        <end position="126"/>
    </location>
</feature>
<dbReference type="EMBL" id="JAAGRN010000004">
    <property type="protein sequence ID" value="NDY83135.1"/>
    <property type="molecule type" value="Genomic_DNA"/>
</dbReference>
<feature type="domain" description="Anti sigma-E protein RseA N-terminal" evidence="2">
    <location>
        <begin position="21"/>
        <end position="89"/>
    </location>
</feature>
<keyword evidence="1" id="KW-0472">Membrane</keyword>